<dbReference type="GO" id="GO:0071916">
    <property type="term" value="F:dipeptide transmembrane transporter activity"/>
    <property type="evidence" value="ECO:0007669"/>
    <property type="project" value="UniProtKB-ARBA"/>
</dbReference>
<dbReference type="NCBIfam" id="TIGR00924">
    <property type="entry name" value="yjdL_sub1_fam"/>
    <property type="match status" value="1"/>
</dbReference>
<feature type="transmembrane region" description="Helical" evidence="8">
    <location>
        <begin position="272"/>
        <end position="290"/>
    </location>
</feature>
<organism evidence="10 11">
    <name type="scientific">Lichenicoccus roseus</name>
    <dbReference type="NCBI Taxonomy" id="2683649"/>
    <lineage>
        <taxon>Bacteria</taxon>
        <taxon>Pseudomonadati</taxon>
        <taxon>Pseudomonadota</taxon>
        <taxon>Alphaproteobacteria</taxon>
        <taxon>Acetobacterales</taxon>
        <taxon>Acetobacteraceae</taxon>
        <taxon>Lichenicoccus</taxon>
    </lineage>
</organism>
<dbReference type="Pfam" id="PF00854">
    <property type="entry name" value="PTR2"/>
    <property type="match status" value="1"/>
</dbReference>
<dbReference type="GO" id="GO:0005886">
    <property type="term" value="C:plasma membrane"/>
    <property type="evidence" value="ECO:0007669"/>
    <property type="project" value="UniProtKB-SubCell"/>
</dbReference>
<feature type="transmembrane region" description="Helical" evidence="8">
    <location>
        <begin position="355"/>
        <end position="376"/>
    </location>
</feature>
<feature type="transmembrane region" description="Helical" evidence="8">
    <location>
        <begin position="425"/>
        <end position="447"/>
    </location>
</feature>
<dbReference type="GO" id="GO:0042937">
    <property type="term" value="F:tripeptide transmembrane transporter activity"/>
    <property type="evidence" value="ECO:0007669"/>
    <property type="project" value="UniProtKB-ARBA"/>
</dbReference>
<dbReference type="GO" id="GO:0035443">
    <property type="term" value="P:tripeptide transmembrane transport"/>
    <property type="evidence" value="ECO:0007669"/>
    <property type="project" value="UniProtKB-ARBA"/>
</dbReference>
<dbReference type="AlphaFoldDB" id="A0A5R9J5V3"/>
<comment type="caution">
    <text evidence="10">The sequence shown here is derived from an EMBL/GenBank/DDBJ whole genome shotgun (WGS) entry which is preliminary data.</text>
</comment>
<evidence type="ECO:0000256" key="2">
    <source>
        <dbReference type="ARBA" id="ARBA00022448"/>
    </source>
</evidence>
<accession>A0A5R9J5V3</accession>
<dbReference type="PANTHER" id="PTHR23517:SF15">
    <property type="entry name" value="PROTON-DEPENDENT OLIGOPEPTIDE FAMILY TRANSPORT PROTEIN"/>
    <property type="match status" value="1"/>
</dbReference>
<keyword evidence="2" id="KW-0813">Transport</keyword>
<dbReference type="PROSITE" id="PS50850">
    <property type="entry name" value="MFS"/>
    <property type="match status" value="1"/>
</dbReference>
<feature type="transmembrane region" description="Helical" evidence="8">
    <location>
        <begin position="177"/>
        <end position="197"/>
    </location>
</feature>
<evidence type="ECO:0000259" key="9">
    <source>
        <dbReference type="PROSITE" id="PS50850"/>
    </source>
</evidence>
<keyword evidence="3" id="KW-1003">Cell membrane</keyword>
<keyword evidence="5" id="KW-0571">Peptide transport</keyword>
<dbReference type="Gene3D" id="1.20.1250.20">
    <property type="entry name" value="MFS general substrate transporter like domains"/>
    <property type="match status" value="1"/>
</dbReference>
<evidence type="ECO:0000256" key="8">
    <source>
        <dbReference type="SAM" id="Phobius"/>
    </source>
</evidence>
<feature type="transmembrane region" description="Helical" evidence="8">
    <location>
        <begin position="217"/>
        <end position="236"/>
    </location>
</feature>
<keyword evidence="11" id="KW-1185">Reference proteome</keyword>
<evidence type="ECO:0000313" key="10">
    <source>
        <dbReference type="EMBL" id="TLU70991.1"/>
    </source>
</evidence>
<evidence type="ECO:0000313" key="11">
    <source>
        <dbReference type="Proteomes" id="UP000305654"/>
    </source>
</evidence>
<dbReference type="PANTHER" id="PTHR23517">
    <property type="entry name" value="RESISTANCE PROTEIN MDTM, PUTATIVE-RELATED-RELATED"/>
    <property type="match status" value="1"/>
</dbReference>
<feature type="transmembrane region" description="Helical" evidence="8">
    <location>
        <begin position="58"/>
        <end position="77"/>
    </location>
</feature>
<dbReference type="InterPro" id="IPR050171">
    <property type="entry name" value="MFS_Transporters"/>
</dbReference>
<dbReference type="SUPFAM" id="SSF103473">
    <property type="entry name" value="MFS general substrate transporter"/>
    <property type="match status" value="1"/>
</dbReference>
<dbReference type="GO" id="GO:0015333">
    <property type="term" value="F:peptide:proton symporter activity"/>
    <property type="evidence" value="ECO:0007669"/>
    <property type="project" value="UniProtKB-ARBA"/>
</dbReference>
<reference evidence="10 11" key="1">
    <citation type="submission" date="2019-05" db="EMBL/GenBank/DDBJ databases">
        <authorList>
            <person name="Pankratov T."/>
            <person name="Grouzdev D."/>
        </authorList>
    </citation>
    <scope>NUCLEOTIDE SEQUENCE [LARGE SCALE GENOMIC DNA]</scope>
    <source>
        <strain evidence="10 11">KEBCLARHB70R</strain>
    </source>
</reference>
<dbReference type="OrthoDB" id="9772725at2"/>
<protein>
    <submittedName>
        <fullName evidence="10">MFS transporter</fullName>
    </submittedName>
</protein>
<sequence>MHAPAIPQPLAPSTVTRTQSFTVVLLIELWERFGYYGMQAILLLFMVQQLGFSDARSNLLWGAFAALTYAAPAVGGWIGDRVLGSRRTMLLGAITLTIGYLLMAWPTTGTVLLYAAMGTISVGNGLFKSNAANMVRRIYEGDDSRLDGAFTIYYMAVNVGSTVSILLCPWLKDRYGWHVAFGMCCAGLVLGLVNYAIMHRRVDHIGSVPDGQPLRPALLAAIIGGALGAIVVVGFVLQHAAVARACVWLAGAAVVAIWIWTYARSAASERPGLLMMYLLTVQSMVFFIFYQQMSTSLTLFALRNVQLEFNLAGVALFHWSAGQFQALNPIWIMLASPPLALLYNRLGATGRDVSLATKFLLGFACVAGGFLVWWLSCRFATSPLISPWVMVWGYGLLSLGELLVSGLGLAVVARYVPGRMSAFMMGAYFVSTGVAMYLGSAVANLAAVPDLGGAADPAQSLPIYTTLFFRLFLAACVGTGLFALLLPVSRKLDRAHNYATA</sequence>
<keyword evidence="4 8" id="KW-0812">Transmembrane</keyword>
<dbReference type="Proteomes" id="UP000305654">
    <property type="component" value="Unassembled WGS sequence"/>
</dbReference>
<dbReference type="FunFam" id="1.20.1250.20:FF:000017">
    <property type="entry name" value="Dipeptide and tripeptide permease A"/>
    <property type="match status" value="1"/>
</dbReference>
<comment type="subcellular location">
    <subcellularLocation>
        <location evidence="1">Cell membrane</location>
        <topology evidence="1">Multi-pass membrane protein</topology>
    </subcellularLocation>
</comment>
<evidence type="ECO:0000256" key="6">
    <source>
        <dbReference type="ARBA" id="ARBA00022989"/>
    </source>
</evidence>
<keyword evidence="7 8" id="KW-0472">Membrane</keyword>
<keyword evidence="5" id="KW-0653">Protein transport</keyword>
<feature type="transmembrane region" description="Helical" evidence="8">
    <location>
        <begin position="148"/>
        <end position="171"/>
    </location>
</feature>
<keyword evidence="6 8" id="KW-1133">Transmembrane helix</keyword>
<dbReference type="CDD" id="cd17346">
    <property type="entry name" value="MFS_DtpA_like"/>
    <property type="match status" value="1"/>
</dbReference>
<name>A0A5R9J5V3_9PROT</name>
<evidence type="ECO:0000256" key="4">
    <source>
        <dbReference type="ARBA" id="ARBA00022692"/>
    </source>
</evidence>
<proteinExistence type="predicted"/>
<feature type="transmembrane region" description="Helical" evidence="8">
    <location>
        <begin position="388"/>
        <end position="413"/>
    </location>
</feature>
<evidence type="ECO:0000256" key="1">
    <source>
        <dbReference type="ARBA" id="ARBA00004651"/>
    </source>
</evidence>
<dbReference type="EMBL" id="VCDI01000009">
    <property type="protein sequence ID" value="TLU70991.1"/>
    <property type="molecule type" value="Genomic_DNA"/>
</dbReference>
<gene>
    <name evidence="10" type="ORF">FE263_19255</name>
</gene>
<evidence type="ECO:0000256" key="3">
    <source>
        <dbReference type="ARBA" id="ARBA00022475"/>
    </source>
</evidence>
<evidence type="ECO:0000256" key="5">
    <source>
        <dbReference type="ARBA" id="ARBA00022856"/>
    </source>
</evidence>
<dbReference type="InterPro" id="IPR036259">
    <property type="entry name" value="MFS_trans_sf"/>
</dbReference>
<dbReference type="InterPro" id="IPR005279">
    <property type="entry name" value="Dipep/tripep_permease"/>
</dbReference>
<feature type="transmembrane region" description="Helical" evidence="8">
    <location>
        <begin position="467"/>
        <end position="488"/>
    </location>
</feature>
<dbReference type="RefSeq" id="WP_138327661.1">
    <property type="nucleotide sequence ID" value="NZ_VCDI01000009.1"/>
</dbReference>
<feature type="domain" description="Major facilitator superfamily (MFS) profile" evidence="9">
    <location>
        <begin position="20"/>
        <end position="491"/>
    </location>
</feature>
<evidence type="ECO:0000256" key="7">
    <source>
        <dbReference type="ARBA" id="ARBA00023136"/>
    </source>
</evidence>
<dbReference type="InterPro" id="IPR000109">
    <property type="entry name" value="POT_fam"/>
</dbReference>
<dbReference type="InterPro" id="IPR020846">
    <property type="entry name" value="MFS_dom"/>
</dbReference>
<feature type="transmembrane region" description="Helical" evidence="8">
    <location>
        <begin position="242"/>
        <end position="260"/>
    </location>
</feature>